<feature type="domain" description="SUF system FeS cluster assembly SufBD core" evidence="1">
    <location>
        <begin position="219"/>
        <end position="445"/>
    </location>
</feature>
<dbReference type="AlphaFoldDB" id="A9BK91"/>
<proteinExistence type="predicted"/>
<dbReference type="GO" id="GO:0016226">
    <property type="term" value="P:iron-sulfur cluster assembly"/>
    <property type="evidence" value="ECO:0007669"/>
    <property type="project" value="InterPro"/>
</dbReference>
<dbReference type="Pfam" id="PF01458">
    <property type="entry name" value="SUFBD_core"/>
    <property type="match status" value="1"/>
</dbReference>
<geneLocation type="nucleomorph" evidence="2"/>
<dbReference type="EMBL" id="CP000881">
    <property type="protein sequence ID" value="ABW97924.1"/>
    <property type="molecule type" value="Genomic_DNA"/>
</dbReference>
<name>A9BK91_HEMAN</name>
<evidence type="ECO:0000313" key="3">
    <source>
        <dbReference type="Proteomes" id="UP000243127"/>
    </source>
</evidence>
<dbReference type="InterPro" id="IPR011542">
    <property type="entry name" value="SUF_FeS_clus_asmbl_SufD"/>
</dbReference>
<keyword evidence="2" id="KW-0542">Nucleomorph</keyword>
<protein>
    <submittedName>
        <fullName evidence="2">SufD</fullName>
    </submittedName>
</protein>
<dbReference type="InterPro" id="IPR055346">
    <property type="entry name" value="Fe-S_cluster_assembly_SufBD"/>
</dbReference>
<dbReference type="Proteomes" id="UP000243127">
    <property type="component" value="Nucleomorph 1"/>
</dbReference>
<organism evidence="2 3">
    <name type="scientific">Hemiselmis andersenii</name>
    <name type="common">Cryptophyte alga</name>
    <dbReference type="NCBI Taxonomy" id="464988"/>
    <lineage>
        <taxon>Eukaryota</taxon>
        <taxon>Cryptophyceae</taxon>
        <taxon>Cryptomonadales</taxon>
        <taxon>Hemiselmidaceae</taxon>
        <taxon>Hemiselmis</taxon>
    </lineage>
</organism>
<dbReference type="InterPro" id="IPR000825">
    <property type="entry name" value="SUF_FeS_clus_asmbl_SufBD_core"/>
</dbReference>
<evidence type="ECO:0000259" key="1">
    <source>
        <dbReference type="Pfam" id="PF01458"/>
    </source>
</evidence>
<evidence type="ECO:0000313" key="2">
    <source>
        <dbReference type="EMBL" id="ABW97924.1"/>
    </source>
</evidence>
<sequence length="471" mass="53460">MLFVSPFSFPLVFLSSFNRMKPLNLRKIDKKYLNMKKENLNEHKTVNSEWINSILFQEKQKSSFNINQLRKIGNNILKNTNFPSKKDESWRFTKLDRLFGMKFANSDSEVNADFVKKFFLENSQARCVFLNGVFFPSLFQARENTDSYFLGRFSDLNEKERKKIRDLAGKGESGINGGFFPILNLANLDEIAVLYIKADSKIKDPIQILFSSSTNETPICINQKLIIVCEKNSKAKIIQHHVGSNESEFFDNSTTTILVDEEAQIDFFLINQVTEKASNFNSIHADLRKGSSFNFLSASFGGFLSRISLGIDLNGINASCNVEGVTVVKNSQISDIHSRISHNYPLCKSSQLQKNLISDKGHAIFAGKVQVHNGAYETESNQLCKSLLLSQTSKVDSMPILEINNEDVKCTHGSTVSDLDQEQLFYFKSRGIPIEKARFLLTIGFIKEIIEKLPKELNENLSESVNYLIKK</sequence>
<reference evidence="2 3" key="1">
    <citation type="journal article" date="2007" name="Proc. Natl. Acad. Sci. U.S.A.">
        <title>Nucleomorph genome of Hemiselmis andersenii reveals complete intron loss and compaction as a driver of protein structure and function.</title>
        <authorList>
            <person name="Lane C.E."/>
            <person name="van den Heuvel K."/>
            <person name="Kozera C."/>
            <person name="Curtis B.A."/>
            <person name="Parsons B.J."/>
            <person name="Bowman S."/>
            <person name="Archibald J.M."/>
        </authorList>
    </citation>
    <scope>NUCLEOTIDE SEQUENCE [LARGE SCALE GENOMIC DNA]</scope>
    <source>
        <strain evidence="2 3">CCMP644</strain>
    </source>
</reference>
<dbReference type="NCBIfam" id="TIGR01981">
    <property type="entry name" value="sufD"/>
    <property type="match status" value="1"/>
</dbReference>
<gene>
    <name evidence="2" type="ORF">HAN_1g80</name>
</gene>
<dbReference type="SUPFAM" id="SSF101960">
    <property type="entry name" value="Stabilizer of iron transporter SufD"/>
    <property type="match status" value="1"/>
</dbReference>
<dbReference type="RefSeq" id="XP_001712249.1">
    <property type="nucleotide sequence ID" value="XM_001712197.1"/>
</dbReference>
<dbReference type="PANTHER" id="PTHR43575:SF1">
    <property type="entry name" value="PROTEIN ABCI7, CHLOROPLASTIC"/>
    <property type="match status" value="1"/>
</dbReference>
<accession>A9BK91</accession>
<dbReference type="GeneID" id="5739595"/>
<dbReference type="InterPro" id="IPR037284">
    <property type="entry name" value="SUF_FeS_clus_asmbl_SufBD_sf"/>
</dbReference>
<dbReference type="PANTHER" id="PTHR43575">
    <property type="entry name" value="PROTEIN ABCI7, CHLOROPLASTIC"/>
    <property type="match status" value="1"/>
</dbReference>